<name>A0A7J9AVK4_9ROSI</name>
<protein>
    <submittedName>
        <fullName evidence="1">Uncharacterized protein</fullName>
    </submittedName>
</protein>
<proteinExistence type="predicted"/>
<evidence type="ECO:0000313" key="1">
    <source>
        <dbReference type="EMBL" id="MBA0728136.1"/>
    </source>
</evidence>
<dbReference type="Proteomes" id="UP000593574">
    <property type="component" value="Unassembled WGS sequence"/>
</dbReference>
<keyword evidence="2" id="KW-1185">Reference proteome</keyword>
<reference evidence="1 2" key="1">
    <citation type="journal article" date="2019" name="Genome Biol. Evol.">
        <title>Insights into the evolution of the New World diploid cottons (Gossypium, subgenus Houzingenia) based on genome sequencing.</title>
        <authorList>
            <person name="Grover C.E."/>
            <person name="Arick M.A. 2nd"/>
            <person name="Thrash A."/>
            <person name="Conover J.L."/>
            <person name="Sanders W.S."/>
            <person name="Peterson D.G."/>
            <person name="Frelichowski J.E."/>
            <person name="Scheffler J.A."/>
            <person name="Scheffler B.E."/>
            <person name="Wendel J.F."/>
        </authorList>
    </citation>
    <scope>NUCLEOTIDE SEQUENCE [LARGE SCALE GENOMIC DNA]</scope>
    <source>
        <strain evidence="1">4</strain>
        <tissue evidence="1">Leaf</tissue>
    </source>
</reference>
<comment type="caution">
    <text evidence="1">The sequence shown here is derived from an EMBL/GenBank/DDBJ whole genome shotgun (WGS) entry which is preliminary data.</text>
</comment>
<organism evidence="1 2">
    <name type="scientific">Gossypium laxum</name>
    <dbReference type="NCBI Taxonomy" id="34288"/>
    <lineage>
        <taxon>Eukaryota</taxon>
        <taxon>Viridiplantae</taxon>
        <taxon>Streptophyta</taxon>
        <taxon>Embryophyta</taxon>
        <taxon>Tracheophyta</taxon>
        <taxon>Spermatophyta</taxon>
        <taxon>Magnoliopsida</taxon>
        <taxon>eudicotyledons</taxon>
        <taxon>Gunneridae</taxon>
        <taxon>Pentapetalae</taxon>
        <taxon>rosids</taxon>
        <taxon>malvids</taxon>
        <taxon>Malvales</taxon>
        <taxon>Malvaceae</taxon>
        <taxon>Malvoideae</taxon>
        <taxon>Gossypium</taxon>
    </lineage>
</organism>
<dbReference type="AlphaFoldDB" id="A0A7J9AVK4"/>
<gene>
    <name evidence="1" type="ORF">Golax_001063</name>
</gene>
<accession>A0A7J9AVK4</accession>
<dbReference type="EMBL" id="JABEZV010000013">
    <property type="protein sequence ID" value="MBA0728136.1"/>
    <property type="molecule type" value="Genomic_DNA"/>
</dbReference>
<sequence length="132" mass="14673">MSYVEPDIIDCIPMEFLANQIWVEVTNSTANAKHGSTAQTGSAKVKNEREQHLGQGYHDIQPLESRHLRQYRKPRIPVSGITTSSLGIAISTSQGRLPSSTLLEILRYPLLGFAISPSSKGQTWTKRATFVY</sequence>
<evidence type="ECO:0000313" key="2">
    <source>
        <dbReference type="Proteomes" id="UP000593574"/>
    </source>
</evidence>